<evidence type="ECO:0000313" key="2">
    <source>
        <dbReference type="Proteomes" id="UP000698924"/>
    </source>
</evidence>
<comment type="caution">
    <text evidence="1">The sequence shown here is derived from an EMBL/GenBank/DDBJ whole genome shotgun (WGS) entry which is preliminary data.</text>
</comment>
<protein>
    <submittedName>
        <fullName evidence="1">Uncharacterized protein</fullName>
    </submittedName>
</protein>
<dbReference type="RefSeq" id="WP_204970991.1">
    <property type="nucleotide sequence ID" value="NZ_JAAZTS010000002.1"/>
</dbReference>
<dbReference type="Proteomes" id="UP000698924">
    <property type="component" value="Unassembled WGS sequence"/>
</dbReference>
<gene>
    <name evidence="1" type="ORF">H6D15_02605</name>
</gene>
<dbReference type="EMBL" id="JACJMO010000002">
    <property type="protein sequence ID" value="MBM6856503.1"/>
    <property type="molecule type" value="Genomic_DNA"/>
</dbReference>
<evidence type="ECO:0000313" key="1">
    <source>
        <dbReference type="EMBL" id="MBM6856503.1"/>
    </source>
</evidence>
<dbReference type="AlphaFoldDB" id="A0AA41D6D7"/>
<reference evidence="1 2" key="1">
    <citation type="journal article" date="2021" name="Sci. Rep.">
        <title>The distribution of antibiotic resistance genes in chicken gut microbiota commensals.</title>
        <authorList>
            <person name="Juricova H."/>
            <person name="Matiasovicova J."/>
            <person name="Kubasova T."/>
            <person name="Cejkova D."/>
            <person name="Rychlik I."/>
        </authorList>
    </citation>
    <scope>NUCLEOTIDE SEQUENCE [LARGE SCALE GENOMIC DNA]</scope>
    <source>
        <strain evidence="1 2">An421</strain>
    </source>
</reference>
<keyword evidence="2" id="KW-1185">Reference proteome</keyword>
<name>A0AA41D6D7_9BACT</name>
<accession>A0AA41D6D7</accession>
<proteinExistence type="predicted"/>
<organism evidence="1 2">
    <name type="scientific">Caecibacteroides pullorum</name>
    <dbReference type="NCBI Taxonomy" id="2725562"/>
    <lineage>
        <taxon>Bacteria</taxon>
        <taxon>Pseudomonadati</taxon>
        <taxon>Bacteroidota</taxon>
        <taxon>Bacteroidia</taxon>
        <taxon>Bacteroidales</taxon>
        <taxon>Bacteroidaceae</taxon>
        <taxon>Caecibacteroides</taxon>
    </lineage>
</organism>
<sequence>MGIKLVTSESAIHDAILKEMDRVNRLTLRALSYLGEKCVIEARDRSPEESWIDRTGNLRSSIGYVIASGGEIIKYSDFTVVKNGSEGPETGKTLAEEIARKYRSGYALVVVAGMNYAEYVEAMDNKVVLASAELFARQQLPSMMQKLKSQIAS</sequence>